<keyword evidence="4" id="KW-1185">Reference proteome</keyword>
<dbReference type="GO" id="GO:0008265">
    <property type="term" value="F:molybdenum cofactor sulfurtransferase activity"/>
    <property type="evidence" value="ECO:0007669"/>
    <property type="project" value="TreeGrafter"/>
</dbReference>
<dbReference type="InterPro" id="IPR015421">
    <property type="entry name" value="PyrdxlP-dep_Trfase_major"/>
</dbReference>
<comment type="caution">
    <text evidence="3">The sequence shown here is derived from an EMBL/GenBank/DDBJ whole genome shotgun (WGS) entry which is preliminary data.</text>
</comment>
<evidence type="ECO:0000256" key="1">
    <source>
        <dbReference type="SAM" id="MobiDB-lite"/>
    </source>
</evidence>
<feature type="region of interest" description="Disordered" evidence="1">
    <location>
        <begin position="429"/>
        <end position="495"/>
    </location>
</feature>
<dbReference type="OrthoDB" id="10264306at2759"/>
<organism evidence="3 4">
    <name type="scientific">Serendipita indica (strain DSM 11827)</name>
    <name type="common">Root endophyte fungus</name>
    <name type="synonym">Piriformospora indica</name>
    <dbReference type="NCBI Taxonomy" id="1109443"/>
    <lineage>
        <taxon>Eukaryota</taxon>
        <taxon>Fungi</taxon>
        <taxon>Dikarya</taxon>
        <taxon>Basidiomycota</taxon>
        <taxon>Agaricomycotina</taxon>
        <taxon>Agaricomycetes</taxon>
        <taxon>Sebacinales</taxon>
        <taxon>Serendipitaceae</taxon>
        <taxon>Serendipita</taxon>
    </lineage>
</organism>
<dbReference type="HOGENOM" id="CLU_010913_4_0_1"/>
<dbReference type="SUPFAM" id="SSF53383">
    <property type="entry name" value="PLP-dependent transferases"/>
    <property type="match status" value="2"/>
</dbReference>
<feature type="domain" description="Aminotransferase class V" evidence="2">
    <location>
        <begin position="73"/>
        <end position="371"/>
    </location>
</feature>
<evidence type="ECO:0000259" key="2">
    <source>
        <dbReference type="Pfam" id="PF00266"/>
    </source>
</evidence>
<dbReference type="Gene3D" id="3.90.1150.10">
    <property type="entry name" value="Aspartate Aminotransferase, domain 1"/>
    <property type="match status" value="1"/>
</dbReference>
<dbReference type="AlphaFoldDB" id="G4TJE9"/>
<proteinExistence type="predicted"/>
<dbReference type="InterPro" id="IPR015422">
    <property type="entry name" value="PyrdxlP-dep_Trfase_small"/>
</dbReference>
<dbReference type="PANTHER" id="PTHR14237">
    <property type="entry name" value="MOLYBDOPTERIN COFACTOR SULFURASE MOSC"/>
    <property type="match status" value="1"/>
</dbReference>
<dbReference type="Gene3D" id="3.40.640.10">
    <property type="entry name" value="Type I PLP-dependent aspartate aminotransferase-like (Major domain)"/>
    <property type="match status" value="1"/>
</dbReference>
<dbReference type="PANTHER" id="PTHR14237:SF80">
    <property type="entry name" value="MOLYBDENUM COFACTOR SULFURASE"/>
    <property type="match status" value="1"/>
</dbReference>
<dbReference type="STRING" id="1109443.G4TJE9"/>
<dbReference type="GO" id="GO:0043545">
    <property type="term" value="P:molybdopterin cofactor metabolic process"/>
    <property type="evidence" value="ECO:0007669"/>
    <property type="project" value="TreeGrafter"/>
</dbReference>
<dbReference type="Proteomes" id="UP000007148">
    <property type="component" value="Unassembled WGS sequence"/>
</dbReference>
<gene>
    <name evidence="3" type="ORF">PIIN_05386</name>
</gene>
<evidence type="ECO:0000313" key="4">
    <source>
        <dbReference type="Proteomes" id="UP000007148"/>
    </source>
</evidence>
<dbReference type="EMBL" id="CAFZ01000119">
    <property type="protein sequence ID" value="CCA71447.1"/>
    <property type="molecule type" value="Genomic_DNA"/>
</dbReference>
<dbReference type="InterPro" id="IPR015424">
    <property type="entry name" value="PyrdxlP-dep_Trfase"/>
</dbReference>
<dbReference type="eggNOG" id="KOG2142">
    <property type="taxonomic scope" value="Eukaryota"/>
</dbReference>
<name>G4TJE9_SERID</name>
<reference evidence="3 4" key="1">
    <citation type="journal article" date="2011" name="PLoS Pathog.">
        <title>Endophytic Life Strategies Decoded by Genome and Transcriptome Analyses of the Mutualistic Root Symbiont Piriformospora indica.</title>
        <authorList>
            <person name="Zuccaro A."/>
            <person name="Lahrmann U."/>
            <person name="Guldener U."/>
            <person name="Langen G."/>
            <person name="Pfiffi S."/>
            <person name="Biedenkopf D."/>
            <person name="Wong P."/>
            <person name="Samans B."/>
            <person name="Grimm C."/>
            <person name="Basiewicz M."/>
            <person name="Murat C."/>
            <person name="Martin F."/>
            <person name="Kogel K.H."/>
        </authorList>
    </citation>
    <scope>NUCLEOTIDE SEQUENCE [LARGE SCALE GENOMIC DNA]</scope>
    <source>
        <strain evidence="3 4">DSM 11827</strain>
    </source>
</reference>
<dbReference type="Pfam" id="PF00266">
    <property type="entry name" value="Aminotran_5"/>
    <property type="match status" value="1"/>
</dbReference>
<dbReference type="InParanoid" id="G4TJE9"/>
<dbReference type="InterPro" id="IPR000192">
    <property type="entry name" value="Aminotrans_V_dom"/>
</dbReference>
<protein>
    <submittedName>
        <fullName evidence="3">Related to molybdenum cofactor sulfurase</fullName>
    </submittedName>
</protein>
<feature type="compositionally biased region" description="Polar residues" evidence="1">
    <location>
        <begin position="449"/>
        <end position="458"/>
    </location>
</feature>
<dbReference type="OMA" id="RSEYARI"/>
<evidence type="ECO:0000313" key="3">
    <source>
        <dbReference type="EMBL" id="CCA71447.1"/>
    </source>
</evidence>
<sequence length="635" mass="69154">MGQDQLLKVLSAHLREGDSSFFFQHPHTLSSMEKQRKHDYATFVTTYTQYAQTENLDQMRKKEFRRLGKANEIYVDYMGGALWPEHLVATHSTILQAGLFGNTHSDSPCALRSDHHIAAARRAVLDFFDAPSEEYVCIFTSNATAALKLVGESFPFDPTGRLVLPVDCHNSVNGIRRFAERAGSVVTYLSAGTHGGFREREALDVLHQSNADHGPSLFVVTGQSNVTGIRPPLSILAAAKQAGWATLLDAAALASSTRISLSSLGHVDAMAVSFYKMFGYPTGVGALIAKKSFLATLNRPWFSGGAVDFVQSPGGLALPASDLIARFEEGTLNYACLSAIEPGLEFLKKYMPSLAVRLPALHHYLHTCLESLVYPGTNAPLIRIHTKKRSLHAPAQLSYARDTSMSHQLSSETPFASSTASFKRLFTRKSTSSGLPTPPQTPKMEQKQLHLSSSNTLSLPPKKSSRRPMTAPARTSDGLATTSISESRQDEAQKEEGQGYVLSCTFYTSSGAMIPLAHISKLAAAHGISLRTGCVCNPGGAAALRGSEAQQKMQTVEAVFLDSHGGVLPHHTTKVDMQRDMEEVWSVVGGMDGLGVVRISLGLANNFDDIWRLVAWARTLLDEPERERRLARLMA</sequence>
<accession>G4TJE9</accession>